<name>A0A6B9L6V1_9CAUD</name>
<proteinExistence type="predicted"/>
<dbReference type="Proteomes" id="UP000463946">
    <property type="component" value="Segment"/>
</dbReference>
<dbReference type="GeneID" id="60320954"/>
<evidence type="ECO:0000313" key="1">
    <source>
        <dbReference type="EMBL" id="QHB37392.1"/>
    </source>
</evidence>
<dbReference type="EMBL" id="MN813686">
    <property type="protein sequence ID" value="QHB37392.1"/>
    <property type="molecule type" value="Genomic_DNA"/>
</dbReference>
<dbReference type="RefSeq" id="YP_009949549.1">
    <property type="nucleotide sequence ID" value="NC_051581.1"/>
</dbReference>
<keyword evidence="2" id="KW-1185">Reference proteome</keyword>
<protein>
    <submittedName>
        <fullName evidence="1">Uncharacterized protein</fullName>
    </submittedName>
</protein>
<accession>A0A6B9L6V1</accession>
<sequence>MSEWAGDHRCYFADPSGGFGWPSCVICGKPASTETERPHLRACCRTPEDGDHLPACASIDARARRRGRMS</sequence>
<evidence type="ECO:0000313" key="2">
    <source>
        <dbReference type="Proteomes" id="UP000463946"/>
    </source>
</evidence>
<gene>
    <name evidence="1" type="primary">90</name>
    <name evidence="1" type="ORF">PBI_BIRDSNEST_90</name>
</gene>
<dbReference type="KEGG" id="vg:60320954"/>
<reference evidence="1 2" key="1">
    <citation type="submission" date="2019-12" db="EMBL/GenBank/DDBJ databases">
        <authorList>
            <person name="Lauer M.J."/>
            <person name="Curtus N.L."/>
            <person name="Garlena R.A."/>
            <person name="Russell D.A."/>
            <person name="Pope W.H."/>
            <person name="Jacobs-Sera D."/>
            <person name="Hatfull G.F."/>
        </authorList>
    </citation>
    <scope>NUCLEOTIDE SEQUENCE [LARGE SCALE GENOMIC DNA]</scope>
</reference>
<organism evidence="1 2">
    <name type="scientific">Mycobacterium phage BirdsNest</name>
    <dbReference type="NCBI Taxonomy" id="2686231"/>
    <lineage>
        <taxon>Viruses</taxon>
        <taxon>Duplodnaviria</taxon>
        <taxon>Heunggongvirae</taxon>
        <taxon>Uroviricota</taxon>
        <taxon>Caudoviricetes</taxon>
        <taxon>Bclasvirinae</taxon>
        <taxon>Birdsnestvirus</taxon>
        <taxon>Birdsnestvirus birdsnest</taxon>
    </lineage>
</organism>